<dbReference type="InParanoid" id="D3BGW2"/>
<keyword evidence="3" id="KW-1185">Reference proteome</keyword>
<proteinExistence type="predicted"/>
<accession>D3BGW2</accession>
<dbReference type="RefSeq" id="XP_020431467.1">
    <property type="nucleotide sequence ID" value="XM_020578598.1"/>
</dbReference>
<dbReference type="GeneID" id="31363245"/>
<dbReference type="Proteomes" id="UP000001396">
    <property type="component" value="Unassembled WGS sequence"/>
</dbReference>
<gene>
    <name evidence="2" type="ORF">PPL_07764</name>
</gene>
<feature type="compositionally biased region" description="Polar residues" evidence="1">
    <location>
        <begin position="7"/>
        <end position="16"/>
    </location>
</feature>
<sequence length="172" mass="19813">MVKDHSSYYTNTNINTDHTDEQQLPKPEKFIEPVFGTGGREIDGNCPKCQKIVKYHVTHNRHFLFPSTRFIALHDSAVNAGKKCKFQWLQLLEAQNEALEQWNALSPSEKELQKEYNHSRYTQFINKTPQNYSSRLYSITPATSAKKKDTDFTTAATTGNNEDFDLEHSLIL</sequence>
<reference evidence="2 3" key="1">
    <citation type="journal article" date="2011" name="Genome Res.">
        <title>Phylogeny-wide analysis of social amoeba genomes highlights ancient origins for complex intercellular communication.</title>
        <authorList>
            <person name="Heidel A.J."/>
            <person name="Lawal H.M."/>
            <person name="Felder M."/>
            <person name="Schilde C."/>
            <person name="Helps N.R."/>
            <person name="Tunggal B."/>
            <person name="Rivero F."/>
            <person name="John U."/>
            <person name="Schleicher M."/>
            <person name="Eichinger L."/>
            <person name="Platzer M."/>
            <person name="Noegel A.A."/>
            <person name="Schaap P."/>
            <person name="Gloeckner G."/>
        </authorList>
    </citation>
    <scope>NUCLEOTIDE SEQUENCE [LARGE SCALE GENOMIC DNA]</scope>
    <source>
        <strain evidence="3">ATCC 26659 / Pp 5 / PN500</strain>
    </source>
</reference>
<protein>
    <submittedName>
        <fullName evidence="2">Uncharacterized protein</fullName>
    </submittedName>
</protein>
<dbReference type="AlphaFoldDB" id="D3BGW2"/>
<organism evidence="2 3">
    <name type="scientific">Heterostelium pallidum (strain ATCC 26659 / Pp 5 / PN500)</name>
    <name type="common">Cellular slime mold</name>
    <name type="synonym">Polysphondylium pallidum</name>
    <dbReference type="NCBI Taxonomy" id="670386"/>
    <lineage>
        <taxon>Eukaryota</taxon>
        <taxon>Amoebozoa</taxon>
        <taxon>Evosea</taxon>
        <taxon>Eumycetozoa</taxon>
        <taxon>Dictyostelia</taxon>
        <taxon>Acytosteliales</taxon>
        <taxon>Acytosteliaceae</taxon>
        <taxon>Heterostelium</taxon>
    </lineage>
</organism>
<evidence type="ECO:0000313" key="3">
    <source>
        <dbReference type="Proteomes" id="UP000001396"/>
    </source>
</evidence>
<comment type="caution">
    <text evidence="2">The sequence shown here is derived from an EMBL/GenBank/DDBJ whole genome shotgun (WGS) entry which is preliminary data.</text>
</comment>
<dbReference type="EMBL" id="ADBJ01000035">
    <property type="protein sequence ID" value="EFA79346.1"/>
    <property type="molecule type" value="Genomic_DNA"/>
</dbReference>
<name>D3BGW2_HETP5</name>
<evidence type="ECO:0000313" key="2">
    <source>
        <dbReference type="EMBL" id="EFA79346.1"/>
    </source>
</evidence>
<evidence type="ECO:0000256" key="1">
    <source>
        <dbReference type="SAM" id="MobiDB-lite"/>
    </source>
</evidence>
<feature type="region of interest" description="Disordered" evidence="1">
    <location>
        <begin position="1"/>
        <end position="24"/>
    </location>
</feature>